<dbReference type="EMBL" id="CAJVOS010000059">
    <property type="protein sequence ID" value="CAG8215959.1"/>
    <property type="molecule type" value="Genomic_DNA"/>
</dbReference>
<organism evidence="3 4">
    <name type="scientific">Penicillium olsonii</name>
    <dbReference type="NCBI Taxonomy" id="99116"/>
    <lineage>
        <taxon>Eukaryota</taxon>
        <taxon>Fungi</taxon>
        <taxon>Dikarya</taxon>
        <taxon>Ascomycota</taxon>
        <taxon>Pezizomycotina</taxon>
        <taxon>Eurotiomycetes</taxon>
        <taxon>Eurotiomycetidae</taxon>
        <taxon>Eurotiales</taxon>
        <taxon>Aspergillaceae</taxon>
        <taxon>Penicillium</taxon>
    </lineage>
</organism>
<evidence type="ECO:0000313" key="3">
    <source>
        <dbReference type="EMBL" id="CAG8215959.1"/>
    </source>
</evidence>
<accession>A0A9W4I3M9</accession>
<keyword evidence="1" id="KW-0677">Repeat</keyword>
<dbReference type="Proteomes" id="UP001153618">
    <property type="component" value="Unassembled WGS sequence"/>
</dbReference>
<dbReference type="OrthoDB" id="194358at2759"/>
<proteinExistence type="predicted"/>
<sequence length="508" mass="58355">MLDRRENVEPHHANTCQWILDLEKYQYWSSESRGLLWIKGKPGAGKSTLMVFLHGKLKSLQNGNHGIHLDFFFTARGTEMQRTPLGMLRSLLNQIFDRDATVRPKVHEAYAQRCRLFGYGEGKWEWSQAVLEELLADVIVASASRQNVTVFVDALDETGTEPAQQLAVYFHRLIDQAAKRNAAIRICISCRHYPIIGSDQIVEIHVEQHNHKDIATYIKNILAEVEVEDNQNEEMKEIVIEQLIQQANGVFQWARLIVPLARKRISDGESLDDIRFWVREVPAELEDVYMYILNHVIEVRSWKQSFLLFQWVCLAERPLTVTEMRYALVGKNAQITRATKTWEKICGFVESDQRMKRKVKALSGGLVEVVSSGALNETVQVVHQSVNDFFRARGLAALSGSTDASSPVLERESILFQCQADLYRSCLVYMALLRIPRDTLIDHQETKEDLIRNHPLLAYATVNLFIHAERAAHSRVQVLLNDHDILQQRNLPTKKYHSHSYGGRRKYG</sequence>
<evidence type="ECO:0000256" key="1">
    <source>
        <dbReference type="ARBA" id="ARBA00022737"/>
    </source>
</evidence>
<evidence type="ECO:0000259" key="2">
    <source>
        <dbReference type="Pfam" id="PF24883"/>
    </source>
</evidence>
<name>A0A9W4I3M9_PENOL</name>
<keyword evidence="4" id="KW-1185">Reference proteome</keyword>
<dbReference type="SUPFAM" id="SSF52540">
    <property type="entry name" value="P-loop containing nucleoside triphosphate hydrolases"/>
    <property type="match status" value="1"/>
</dbReference>
<dbReference type="AlphaFoldDB" id="A0A9W4I3M9"/>
<evidence type="ECO:0000313" key="4">
    <source>
        <dbReference type="Proteomes" id="UP001153618"/>
    </source>
</evidence>
<comment type="caution">
    <text evidence="3">The sequence shown here is derived from an EMBL/GenBank/DDBJ whole genome shotgun (WGS) entry which is preliminary data.</text>
</comment>
<dbReference type="PANTHER" id="PTHR10039">
    <property type="entry name" value="AMELOGENIN"/>
    <property type="match status" value="1"/>
</dbReference>
<protein>
    <recommendedName>
        <fullName evidence="2">Nephrocystin 3-like N-terminal domain-containing protein</fullName>
    </recommendedName>
</protein>
<dbReference type="InterPro" id="IPR056884">
    <property type="entry name" value="NPHP3-like_N"/>
</dbReference>
<reference evidence="3" key="1">
    <citation type="submission" date="2021-07" db="EMBL/GenBank/DDBJ databases">
        <authorList>
            <person name="Branca A.L. A."/>
        </authorList>
    </citation>
    <scope>NUCLEOTIDE SEQUENCE</scope>
</reference>
<dbReference type="PANTHER" id="PTHR10039:SF5">
    <property type="entry name" value="NACHT DOMAIN-CONTAINING PROTEIN"/>
    <property type="match status" value="1"/>
</dbReference>
<dbReference type="Pfam" id="PF24883">
    <property type="entry name" value="NPHP3_N"/>
    <property type="match status" value="1"/>
</dbReference>
<dbReference type="Gene3D" id="3.40.50.300">
    <property type="entry name" value="P-loop containing nucleotide triphosphate hydrolases"/>
    <property type="match status" value="1"/>
</dbReference>
<feature type="domain" description="Nephrocystin 3-like N-terminal" evidence="2">
    <location>
        <begin position="14"/>
        <end position="191"/>
    </location>
</feature>
<dbReference type="InterPro" id="IPR027417">
    <property type="entry name" value="P-loop_NTPase"/>
</dbReference>
<gene>
    <name evidence="3" type="ORF">POLS_LOCUS7981</name>
</gene>